<dbReference type="GO" id="GO:0005576">
    <property type="term" value="C:extracellular region"/>
    <property type="evidence" value="ECO:0007669"/>
    <property type="project" value="InterPro"/>
</dbReference>
<evidence type="ECO:0000313" key="6">
    <source>
        <dbReference type="Ensembl" id="ENSCLAP00000021842.1"/>
    </source>
</evidence>
<dbReference type="InterPro" id="IPR002354">
    <property type="entry name" value="IL-4"/>
</dbReference>
<reference evidence="6" key="1">
    <citation type="submission" date="2025-08" db="UniProtKB">
        <authorList>
            <consortium name="Ensembl"/>
        </authorList>
    </citation>
    <scope>IDENTIFICATION</scope>
</reference>
<organism evidence="6 7">
    <name type="scientific">Chinchilla lanigera</name>
    <name type="common">Long-tailed chinchilla</name>
    <name type="synonym">Chinchilla villidera</name>
    <dbReference type="NCBI Taxonomy" id="34839"/>
    <lineage>
        <taxon>Eukaryota</taxon>
        <taxon>Metazoa</taxon>
        <taxon>Chordata</taxon>
        <taxon>Craniata</taxon>
        <taxon>Vertebrata</taxon>
        <taxon>Euteleostomi</taxon>
        <taxon>Mammalia</taxon>
        <taxon>Eutheria</taxon>
        <taxon>Euarchontoglires</taxon>
        <taxon>Glires</taxon>
        <taxon>Rodentia</taxon>
        <taxon>Hystricomorpha</taxon>
        <taxon>Chinchillidae</taxon>
        <taxon>Chinchilla</taxon>
    </lineage>
</organism>
<proteinExistence type="predicted"/>
<dbReference type="GO" id="GO:0006955">
    <property type="term" value="P:immune response"/>
    <property type="evidence" value="ECO:0007669"/>
    <property type="project" value="InterPro"/>
</dbReference>
<evidence type="ECO:0000256" key="5">
    <source>
        <dbReference type="SAM" id="SignalP"/>
    </source>
</evidence>
<dbReference type="GO" id="GO:0005136">
    <property type="term" value="F:interleukin-4 receptor binding"/>
    <property type="evidence" value="ECO:0007669"/>
    <property type="project" value="InterPro"/>
</dbReference>
<dbReference type="Pfam" id="PF00727">
    <property type="entry name" value="IL4"/>
    <property type="match status" value="1"/>
</dbReference>
<dbReference type="InterPro" id="IPR001325">
    <property type="entry name" value="IL-4/IL-13"/>
</dbReference>
<sequence length="134" mass="14954">MVSLFCLLACAGTLARGCNHYPLQEIIQDLDTLSREKTPCAELAVADVFADPKGTVQARLCGASTVLHRTSYLGAGLSCSNGDRESLFLTLLKRVYRNLRSTVRQNCPVSELKQTTLKDFLENLKRIMQKKYLE</sequence>
<protein>
    <recommendedName>
        <fullName evidence="1">Interleukin-4</fullName>
    </recommendedName>
    <alternativeName>
        <fullName evidence="4">B-cell stimulatory factor 1</fullName>
    </alternativeName>
    <alternativeName>
        <fullName evidence="3">Lymphocyte stimulatory factor 1</fullName>
    </alternativeName>
</protein>
<dbReference type="SUPFAM" id="SSF47266">
    <property type="entry name" value="4-helical cytokines"/>
    <property type="match status" value="1"/>
</dbReference>
<dbReference type="Ensembl" id="ENSCLAT00000022046.1">
    <property type="protein sequence ID" value="ENSCLAP00000021842.1"/>
    <property type="gene ID" value="ENSCLAG00000014960.1"/>
</dbReference>
<dbReference type="PRINTS" id="PR00431">
    <property type="entry name" value="INTERLEUKIN4"/>
</dbReference>
<feature type="chain" id="PRO_5034275211" description="Interleukin-4" evidence="5">
    <location>
        <begin position="16"/>
        <end position="134"/>
    </location>
</feature>
<keyword evidence="7" id="KW-1185">Reference proteome</keyword>
<dbReference type="AlphaFoldDB" id="A0A8C2VWX2"/>
<evidence type="ECO:0000313" key="7">
    <source>
        <dbReference type="Proteomes" id="UP000694398"/>
    </source>
</evidence>
<dbReference type="GO" id="GO:0008083">
    <property type="term" value="F:growth factor activity"/>
    <property type="evidence" value="ECO:0007669"/>
    <property type="project" value="InterPro"/>
</dbReference>
<evidence type="ECO:0000256" key="4">
    <source>
        <dbReference type="ARBA" id="ARBA00031287"/>
    </source>
</evidence>
<dbReference type="Gene3D" id="1.20.1250.10">
    <property type="match status" value="1"/>
</dbReference>
<gene>
    <name evidence="6" type="primary">Il4</name>
</gene>
<dbReference type="GO" id="GO:0042113">
    <property type="term" value="P:B cell activation"/>
    <property type="evidence" value="ECO:0007669"/>
    <property type="project" value="UniProtKB-KW"/>
</dbReference>
<keyword evidence="2" id="KW-0075">B-cell activation</keyword>
<feature type="signal peptide" evidence="5">
    <location>
        <begin position="1"/>
        <end position="15"/>
    </location>
</feature>
<reference evidence="6" key="2">
    <citation type="submission" date="2025-09" db="UniProtKB">
        <authorList>
            <consortium name="Ensembl"/>
        </authorList>
    </citation>
    <scope>IDENTIFICATION</scope>
</reference>
<dbReference type="GeneTree" id="ENSGT00390000013108"/>
<evidence type="ECO:0000256" key="2">
    <source>
        <dbReference type="ARBA" id="ARBA00022936"/>
    </source>
</evidence>
<dbReference type="Proteomes" id="UP000694398">
    <property type="component" value="Unassembled WGS sequence"/>
</dbReference>
<evidence type="ECO:0000256" key="1">
    <source>
        <dbReference type="ARBA" id="ARBA00019467"/>
    </source>
</evidence>
<dbReference type="PANTHER" id="PTHR47401">
    <property type="entry name" value="INTERLEUKIN-4"/>
    <property type="match status" value="1"/>
</dbReference>
<keyword evidence="5" id="KW-0732">Signal</keyword>
<dbReference type="SMART" id="SM00190">
    <property type="entry name" value="IL4_13"/>
    <property type="match status" value="1"/>
</dbReference>
<name>A0A8C2VWX2_CHILA</name>
<dbReference type="InterPro" id="IPR009079">
    <property type="entry name" value="4_helix_cytokine-like_core"/>
</dbReference>
<evidence type="ECO:0000256" key="3">
    <source>
        <dbReference type="ARBA" id="ARBA00030247"/>
    </source>
</evidence>
<dbReference type="PANTHER" id="PTHR47401:SF1">
    <property type="entry name" value="INTERLEUKIN-4"/>
    <property type="match status" value="1"/>
</dbReference>
<accession>A0A8C2VWX2</accession>